<geneLocation type="plasmid" evidence="2">
    <name>pkf715a dna</name>
</geneLocation>
<name>A0A1L7NMF2_PSEPU</name>
<dbReference type="EMBL" id="AP015030">
    <property type="protein sequence ID" value="BAW26630.1"/>
    <property type="molecule type" value="Genomic_DNA"/>
</dbReference>
<protein>
    <submittedName>
        <fullName evidence="1">Uncharacterized protein</fullName>
    </submittedName>
</protein>
<dbReference type="RefSeq" id="WP_020308284.1">
    <property type="nucleotide sequence ID" value="NZ_AP015030.1"/>
</dbReference>
<proteinExistence type="predicted"/>
<evidence type="ECO:0000313" key="2">
    <source>
        <dbReference type="Proteomes" id="UP000218731"/>
    </source>
</evidence>
<sequence>MTIQSMPQAATLTWEGLRNLPIPQEVRQGCVFNEIELSRKGIDELPAPLNRATCWIYCREAWPHSDPDFEGDIFITLAVQADHRYCQLVPGNKHTEIPVIPGLLFTTDPLSLHWLAPNSDDGAGFIGLQFEVPYHSADEFFSALTAELSSLGQIRVERPALNDALLVATGEYVGTPPGPLAEMENCA</sequence>
<organism evidence="1 2">
    <name type="scientific">Pseudomonas putida</name>
    <name type="common">Arthrobacter siderocapsulatus</name>
    <dbReference type="NCBI Taxonomy" id="303"/>
    <lineage>
        <taxon>Bacteria</taxon>
        <taxon>Pseudomonadati</taxon>
        <taxon>Pseudomonadota</taxon>
        <taxon>Gammaproteobacteria</taxon>
        <taxon>Pseudomonadales</taxon>
        <taxon>Pseudomonadaceae</taxon>
        <taxon>Pseudomonas</taxon>
    </lineage>
</organism>
<keyword evidence="1" id="KW-0614">Plasmid</keyword>
<accession>A0A1L7NMF2</accession>
<dbReference type="Proteomes" id="UP000218731">
    <property type="component" value="Plasmid pKF715A"/>
</dbReference>
<reference evidence="1 2" key="1">
    <citation type="submission" date="2015-11" db="EMBL/GenBank/DDBJ databases">
        <title>Complete genome sequencing of a biphenyl-degrading bacterium, Pseudomonas putida KF715 (=NBRC110667).</title>
        <authorList>
            <person name="Suenaga H."/>
            <person name="Fujihara N."/>
            <person name="Watanabe T."/>
            <person name="Hirose J."/>
            <person name="Kimura N."/>
            <person name="Yamazoe A."/>
            <person name="Hosoyama A."/>
            <person name="Shimodaira J."/>
            <person name="Furukawa K."/>
        </authorList>
    </citation>
    <scope>NUCLEOTIDE SEQUENCE [LARGE SCALE GENOMIC DNA]</scope>
    <source>
        <strain evidence="1 2">KF715</strain>
        <plasmid evidence="2">Plasmid pkf715a dna</plasmid>
    </source>
</reference>
<evidence type="ECO:0000313" key="1">
    <source>
        <dbReference type="EMBL" id="BAW26630.1"/>
    </source>
</evidence>
<dbReference type="AlphaFoldDB" id="A0A1L7NMF2"/>
<gene>
    <name evidence="1" type="ORF">KF715C_pA1250</name>
</gene>